<dbReference type="GO" id="GO:0005975">
    <property type="term" value="P:carbohydrate metabolic process"/>
    <property type="evidence" value="ECO:0007669"/>
    <property type="project" value="InterPro"/>
</dbReference>
<reference evidence="4" key="1">
    <citation type="journal article" date="2013" name="Environ. Microbiol.">
        <title>Microbiota from the distal guts of lean and obese adolescents exhibit partial functional redundancy besides clear differences in community structure.</title>
        <authorList>
            <person name="Ferrer M."/>
            <person name="Ruiz A."/>
            <person name="Lanza F."/>
            <person name="Haange S.B."/>
            <person name="Oberbach A."/>
            <person name="Till H."/>
            <person name="Bargiela R."/>
            <person name="Campoy C."/>
            <person name="Segura M.T."/>
            <person name="Richter M."/>
            <person name="von Bergen M."/>
            <person name="Seifert J."/>
            <person name="Suarez A."/>
        </authorList>
    </citation>
    <scope>NUCLEOTIDE SEQUENCE</scope>
</reference>
<feature type="non-terminal residue" evidence="4">
    <location>
        <position position="1"/>
    </location>
</feature>
<dbReference type="InterPro" id="IPR050406">
    <property type="entry name" value="FGGY_Carb_Kinase"/>
</dbReference>
<name>K1T2V0_9ZZZZ</name>
<dbReference type="AlphaFoldDB" id="K1T2V0"/>
<evidence type="ECO:0000256" key="1">
    <source>
        <dbReference type="ARBA" id="ARBA00022679"/>
    </source>
</evidence>
<dbReference type="InterPro" id="IPR018485">
    <property type="entry name" value="FGGY_C"/>
</dbReference>
<proteinExistence type="predicted"/>
<dbReference type="InterPro" id="IPR043129">
    <property type="entry name" value="ATPase_NBD"/>
</dbReference>
<evidence type="ECO:0000313" key="4">
    <source>
        <dbReference type="EMBL" id="EKC60440.1"/>
    </source>
</evidence>
<feature type="domain" description="Carbohydrate kinase FGGY C-terminal" evidence="3">
    <location>
        <begin position="19"/>
        <end position="197"/>
    </location>
</feature>
<organism evidence="4">
    <name type="scientific">human gut metagenome</name>
    <dbReference type="NCBI Taxonomy" id="408170"/>
    <lineage>
        <taxon>unclassified sequences</taxon>
        <taxon>metagenomes</taxon>
        <taxon>organismal metagenomes</taxon>
    </lineage>
</organism>
<evidence type="ECO:0000259" key="3">
    <source>
        <dbReference type="Pfam" id="PF02782"/>
    </source>
</evidence>
<dbReference type="Pfam" id="PF02782">
    <property type="entry name" value="FGGY_C"/>
    <property type="match status" value="1"/>
</dbReference>
<protein>
    <submittedName>
        <fullName evidence="4">Xylulose kinase (Xylulokinase)</fullName>
    </submittedName>
</protein>
<evidence type="ECO:0000256" key="2">
    <source>
        <dbReference type="ARBA" id="ARBA00022777"/>
    </source>
</evidence>
<keyword evidence="2 4" id="KW-0418">Kinase</keyword>
<dbReference type="GO" id="GO:0016301">
    <property type="term" value="F:kinase activity"/>
    <property type="evidence" value="ECO:0007669"/>
    <property type="project" value="UniProtKB-KW"/>
</dbReference>
<gene>
    <name evidence="4" type="ORF">LEA_12862</name>
</gene>
<accession>K1T2V0</accession>
<dbReference type="PANTHER" id="PTHR43095:SF5">
    <property type="entry name" value="XYLULOSE KINASE"/>
    <property type="match status" value="1"/>
</dbReference>
<keyword evidence="1" id="KW-0808">Transferase</keyword>
<dbReference type="EMBL" id="AJWY01008715">
    <property type="protein sequence ID" value="EKC60440.1"/>
    <property type="molecule type" value="Genomic_DNA"/>
</dbReference>
<dbReference type="Gene3D" id="3.30.420.40">
    <property type="match status" value="1"/>
</dbReference>
<comment type="caution">
    <text evidence="4">The sequence shown here is derived from an EMBL/GenBank/DDBJ whole genome shotgun (WGS) entry which is preliminary data.</text>
</comment>
<dbReference type="PANTHER" id="PTHR43095">
    <property type="entry name" value="SUGAR KINASE"/>
    <property type="match status" value="1"/>
</dbReference>
<sequence length="251" mass="26844">DQPNNAVSLNVFNPGEIASTAGTSGVVYGVLGDVNYDPKSRVNTFAHANYTTDLDRLGVLLCINGTGILNAWVHRNITPDVSYADMNDLAASVPIGSDGVKIIPFGNGAERVLENKEVGCSIRGISFNKHNRAHIVRAAQEGIVFSFCYGMEIMQQMGMDIKNIHAGKANMFLSPLFRDTLAGVSGATIELYETDGSAGAAKGAGIGAGIYKDHNEAFASLKKLAVIDPDEANRSAYLEAYSAWKEELKKL</sequence>
<dbReference type="SUPFAM" id="SSF53067">
    <property type="entry name" value="Actin-like ATPase domain"/>
    <property type="match status" value="1"/>
</dbReference>